<dbReference type="SUPFAM" id="SSF47413">
    <property type="entry name" value="lambda repressor-like DNA-binding domains"/>
    <property type="match status" value="1"/>
</dbReference>
<dbReference type="EMBL" id="JBHRZI010000040">
    <property type="protein sequence ID" value="MFC3897732.1"/>
    <property type="molecule type" value="Genomic_DNA"/>
</dbReference>
<dbReference type="Pfam" id="PF13560">
    <property type="entry name" value="HTH_31"/>
    <property type="match status" value="1"/>
</dbReference>
<feature type="domain" description="HTH cro/C1-type" evidence="1">
    <location>
        <begin position="10"/>
        <end position="65"/>
    </location>
</feature>
<gene>
    <name evidence="2" type="ORF">ACFOWZ_40210</name>
</gene>
<accession>A0ABV8C6V8</accession>
<keyword evidence="3" id="KW-1185">Reference proteome</keyword>
<dbReference type="PANTHER" id="PTHR47691">
    <property type="entry name" value="REGULATOR-RELATED"/>
    <property type="match status" value="1"/>
</dbReference>
<dbReference type="Gene3D" id="3.40.50.300">
    <property type="entry name" value="P-loop containing nucleotide triphosphate hydrolases"/>
    <property type="match status" value="1"/>
</dbReference>
<evidence type="ECO:0000259" key="1">
    <source>
        <dbReference type="PROSITE" id="PS50943"/>
    </source>
</evidence>
<dbReference type="SUPFAM" id="SSF52540">
    <property type="entry name" value="P-loop containing nucleoside triphosphate hydrolases"/>
    <property type="match status" value="1"/>
</dbReference>
<sequence>MSTTAFGDFLRFYRSRVPLTQEELAERTGLSTRAISDMERGRTLSPQFRTVQLLVRGLGLPEDEAAEFTALARASRASAAQERPGFPFAAPSSSLPPVLVELTGREVERQVLDGFAEDAASSSRLQIAVVNGAPGAGKTAIAVDAGHRLGARFADGCVFLDLRGTDTEPLSPDRAAHRLLRSFGVDERQIPSDPDDKLSLYRSQLRDRTVLLVLDNAANEAQVRPLLASSPGTLVLVTSRRTLTGLDARHRLALDLLPLDRSVALLRIVAGPERLAEETEAAVRVAELCGGLPLALLIAGHRLASRPQWTVGHLAEQLEDERRRLSVLRAGDLQVRAAFEISYHQLSPGAASLFRRLALIPGPDTSEDVATVLTDLPQEALEELADASLLGIGETPGRYTRHDLLHVFAAERLELDEDPAVAAELRTRLRHWLLDVATRAARFFDHDVPAESAGPVRDKESAARWLELELENWRGALRSAVAAKEHERVLALAQAMHWYSDMHGVGELWREVFGAGADAARWLGNARDAAEQLNYLSWALYALCGQPHEALAVHEEAAAVPIDDTVTEAWTWYYGSAIRRRVGEPEKAVWLGRRSVELFERAGYLIGENLALSLLGLMLRTAGELDEAVEVQQRSVDQHRKVGGDDELLSMLLIRLATSVAATGDVPAALELLDEAESLFREHGTTAGVARVRHHRGLLLMDAGRFDEARDQLLAALDEARLSDQRVEIMARLADLADAAGDAAQAREFRVRALAECDRYDTPAVRTIAAVLAAALG</sequence>
<dbReference type="SMART" id="SM00028">
    <property type="entry name" value="TPR"/>
    <property type="match status" value="3"/>
</dbReference>
<reference evidence="3" key="1">
    <citation type="journal article" date="2019" name="Int. J. Syst. Evol. Microbiol.">
        <title>The Global Catalogue of Microorganisms (GCM) 10K type strain sequencing project: providing services to taxonomists for standard genome sequencing and annotation.</title>
        <authorList>
            <consortium name="The Broad Institute Genomics Platform"/>
            <consortium name="The Broad Institute Genome Sequencing Center for Infectious Disease"/>
            <person name="Wu L."/>
            <person name="Ma J."/>
        </authorList>
    </citation>
    <scope>NUCLEOTIDE SEQUENCE [LARGE SCALE GENOMIC DNA]</scope>
    <source>
        <strain evidence="3">CGMCC 4.7405</strain>
    </source>
</reference>
<dbReference type="InterPro" id="IPR027417">
    <property type="entry name" value="P-loop_NTPase"/>
</dbReference>
<comment type="caution">
    <text evidence="2">The sequence shown here is derived from an EMBL/GenBank/DDBJ whole genome shotgun (WGS) entry which is preliminary data.</text>
</comment>
<dbReference type="GO" id="GO:0005524">
    <property type="term" value="F:ATP binding"/>
    <property type="evidence" value="ECO:0007669"/>
    <property type="project" value="UniProtKB-KW"/>
</dbReference>
<keyword evidence="2" id="KW-0067">ATP-binding</keyword>
<keyword evidence="2" id="KW-0547">Nucleotide-binding</keyword>
<organism evidence="2 3">
    <name type="scientific">Lentzea rhizosphaerae</name>
    <dbReference type="NCBI Taxonomy" id="2041025"/>
    <lineage>
        <taxon>Bacteria</taxon>
        <taxon>Bacillati</taxon>
        <taxon>Actinomycetota</taxon>
        <taxon>Actinomycetes</taxon>
        <taxon>Pseudonocardiales</taxon>
        <taxon>Pseudonocardiaceae</taxon>
        <taxon>Lentzea</taxon>
    </lineage>
</organism>
<dbReference type="InterPro" id="IPR019734">
    <property type="entry name" value="TPR_rpt"/>
</dbReference>
<dbReference type="InterPro" id="IPR001387">
    <property type="entry name" value="Cro/C1-type_HTH"/>
</dbReference>
<dbReference type="Proteomes" id="UP001595690">
    <property type="component" value="Unassembled WGS sequence"/>
</dbReference>
<dbReference type="Gene3D" id="1.25.40.10">
    <property type="entry name" value="Tetratricopeptide repeat domain"/>
    <property type="match status" value="1"/>
</dbReference>
<protein>
    <submittedName>
        <fullName evidence="2">ATP-binding protein</fullName>
    </submittedName>
</protein>
<dbReference type="PROSITE" id="PS50943">
    <property type="entry name" value="HTH_CROC1"/>
    <property type="match status" value="1"/>
</dbReference>
<dbReference type="PRINTS" id="PR00364">
    <property type="entry name" value="DISEASERSIST"/>
</dbReference>
<dbReference type="InterPro" id="IPR011990">
    <property type="entry name" value="TPR-like_helical_dom_sf"/>
</dbReference>
<proteinExistence type="predicted"/>
<dbReference type="InterPro" id="IPR010982">
    <property type="entry name" value="Lambda_DNA-bd_dom_sf"/>
</dbReference>
<evidence type="ECO:0000313" key="2">
    <source>
        <dbReference type="EMBL" id="MFC3897732.1"/>
    </source>
</evidence>
<dbReference type="CDD" id="cd00093">
    <property type="entry name" value="HTH_XRE"/>
    <property type="match status" value="1"/>
</dbReference>
<dbReference type="PANTHER" id="PTHR47691:SF3">
    <property type="entry name" value="HTH-TYPE TRANSCRIPTIONAL REGULATOR RV0890C-RELATED"/>
    <property type="match status" value="1"/>
</dbReference>
<evidence type="ECO:0000313" key="3">
    <source>
        <dbReference type="Proteomes" id="UP001595690"/>
    </source>
</evidence>
<dbReference type="SUPFAM" id="SSF48452">
    <property type="entry name" value="TPR-like"/>
    <property type="match status" value="1"/>
</dbReference>
<dbReference type="SMART" id="SM00530">
    <property type="entry name" value="HTH_XRE"/>
    <property type="match status" value="1"/>
</dbReference>
<dbReference type="RefSeq" id="WP_382379214.1">
    <property type="nucleotide sequence ID" value="NZ_JBHRZI010000040.1"/>
</dbReference>
<dbReference type="Gene3D" id="1.10.260.40">
    <property type="entry name" value="lambda repressor-like DNA-binding domains"/>
    <property type="match status" value="1"/>
</dbReference>
<name>A0ABV8C6V8_9PSEU</name>
<dbReference type="Pfam" id="PF13424">
    <property type="entry name" value="TPR_12"/>
    <property type="match status" value="1"/>
</dbReference>